<evidence type="ECO:0000256" key="2">
    <source>
        <dbReference type="ARBA" id="ARBA00022692"/>
    </source>
</evidence>
<gene>
    <name evidence="8" type="ORF">F0562_012331</name>
</gene>
<dbReference type="Pfam" id="PF00520">
    <property type="entry name" value="Ion_trans"/>
    <property type="match status" value="1"/>
</dbReference>
<evidence type="ECO:0000256" key="1">
    <source>
        <dbReference type="ARBA" id="ARBA00004141"/>
    </source>
</evidence>
<proteinExistence type="predicted"/>
<keyword evidence="9" id="KW-1185">Reference proteome</keyword>
<dbReference type="Proteomes" id="UP000325577">
    <property type="component" value="Linkage Group LG5"/>
</dbReference>
<feature type="transmembrane region" description="Helical" evidence="6">
    <location>
        <begin position="141"/>
        <end position="163"/>
    </location>
</feature>
<evidence type="ECO:0000313" key="9">
    <source>
        <dbReference type="Proteomes" id="UP000325577"/>
    </source>
</evidence>
<dbReference type="InterPro" id="IPR005821">
    <property type="entry name" value="Ion_trans_dom"/>
</dbReference>
<reference evidence="8 9" key="1">
    <citation type="submission" date="2019-09" db="EMBL/GenBank/DDBJ databases">
        <title>A chromosome-level genome assembly of the Chinese tupelo Nyssa sinensis.</title>
        <authorList>
            <person name="Yang X."/>
            <person name="Kang M."/>
            <person name="Yang Y."/>
            <person name="Xiong H."/>
            <person name="Wang M."/>
            <person name="Zhang Z."/>
            <person name="Wang Z."/>
            <person name="Wu H."/>
            <person name="Ma T."/>
            <person name="Liu J."/>
            <person name="Xi Z."/>
        </authorList>
    </citation>
    <scope>NUCLEOTIDE SEQUENCE [LARGE SCALE GENOMIC DNA]</scope>
    <source>
        <strain evidence="8">J267</strain>
        <tissue evidence="8">Leaf</tissue>
    </source>
</reference>
<keyword evidence="3 6" id="KW-1133">Transmembrane helix</keyword>
<dbReference type="AlphaFoldDB" id="A0A5J4ZUG4"/>
<evidence type="ECO:0000259" key="7">
    <source>
        <dbReference type="Pfam" id="PF00520"/>
    </source>
</evidence>
<name>A0A5J4ZUG4_9ASTE</name>
<dbReference type="PANTHER" id="PTHR45651:SF5">
    <property type="entry name" value="CYCLIC NUCLEOTIDE-GATED ION CHANNEL 1"/>
    <property type="match status" value="1"/>
</dbReference>
<dbReference type="SUPFAM" id="SSF81324">
    <property type="entry name" value="Voltage-gated potassium channels"/>
    <property type="match status" value="1"/>
</dbReference>
<evidence type="ECO:0000256" key="6">
    <source>
        <dbReference type="SAM" id="Phobius"/>
    </source>
</evidence>
<keyword evidence="2 6" id="KW-0812">Transmembrane</keyword>
<comment type="subcellular location">
    <subcellularLocation>
        <location evidence="1">Membrane</location>
        <topology evidence="1">Multi-pass membrane protein</topology>
    </subcellularLocation>
</comment>
<accession>A0A5J4ZUG4</accession>
<dbReference type="GO" id="GO:0016020">
    <property type="term" value="C:membrane"/>
    <property type="evidence" value="ECO:0007669"/>
    <property type="project" value="UniProtKB-SubCell"/>
</dbReference>
<sequence length="169" mass="19485">MSLDGLFFYVLVIDGKKKCIGLDKKVEVIACVLRSFVDIFYVLHILFQFRTGFKVVCSQTFEGVELVKNPYAIAKRYLSSYFIIDILSILPLPQVVLLVIVPHKRGPESLHTKELLKYVIPSQYVPRLVRIYLLYKEVTRAFGIFIETAWGGVAFYLFTYMFVCHVSSI</sequence>
<dbReference type="OrthoDB" id="421226at2759"/>
<evidence type="ECO:0000256" key="3">
    <source>
        <dbReference type="ARBA" id="ARBA00022989"/>
    </source>
</evidence>
<keyword evidence="5" id="KW-0407">Ion channel</keyword>
<dbReference type="EMBL" id="CM018048">
    <property type="protein sequence ID" value="KAA8521679.1"/>
    <property type="molecule type" value="Genomic_DNA"/>
</dbReference>
<organism evidence="8 9">
    <name type="scientific">Nyssa sinensis</name>
    <dbReference type="NCBI Taxonomy" id="561372"/>
    <lineage>
        <taxon>Eukaryota</taxon>
        <taxon>Viridiplantae</taxon>
        <taxon>Streptophyta</taxon>
        <taxon>Embryophyta</taxon>
        <taxon>Tracheophyta</taxon>
        <taxon>Spermatophyta</taxon>
        <taxon>Magnoliopsida</taxon>
        <taxon>eudicotyledons</taxon>
        <taxon>Gunneridae</taxon>
        <taxon>Pentapetalae</taxon>
        <taxon>asterids</taxon>
        <taxon>Cornales</taxon>
        <taxon>Nyssaceae</taxon>
        <taxon>Nyssa</taxon>
    </lineage>
</organism>
<keyword evidence="5" id="KW-0813">Transport</keyword>
<feature type="domain" description="Ion transport" evidence="7">
    <location>
        <begin position="28"/>
        <end position="166"/>
    </location>
</feature>
<evidence type="ECO:0000256" key="5">
    <source>
        <dbReference type="ARBA" id="ARBA00023303"/>
    </source>
</evidence>
<evidence type="ECO:0000256" key="4">
    <source>
        <dbReference type="ARBA" id="ARBA00023136"/>
    </source>
</evidence>
<dbReference type="GO" id="GO:0005216">
    <property type="term" value="F:monoatomic ion channel activity"/>
    <property type="evidence" value="ECO:0007669"/>
    <property type="project" value="InterPro"/>
</dbReference>
<evidence type="ECO:0000313" key="8">
    <source>
        <dbReference type="EMBL" id="KAA8521679.1"/>
    </source>
</evidence>
<feature type="transmembrane region" description="Helical" evidence="6">
    <location>
        <begin position="81"/>
        <end position="103"/>
    </location>
</feature>
<protein>
    <recommendedName>
        <fullName evidence="7">Ion transport domain-containing protein</fullName>
    </recommendedName>
</protein>
<dbReference type="PANTHER" id="PTHR45651">
    <property type="entry name" value="CYCLIC NUCLEOTIDE-GATED ION CHANNEL 15-RELATED-RELATED"/>
    <property type="match status" value="1"/>
</dbReference>
<keyword evidence="5" id="KW-0406">Ion transport</keyword>
<keyword evidence="4 6" id="KW-0472">Membrane</keyword>